<gene>
    <name evidence="2" type="ORF">ERS852395_00448</name>
</gene>
<protein>
    <recommendedName>
        <fullName evidence="4">Stage V sporulation protein AB</fullName>
    </recommendedName>
</protein>
<dbReference type="Pfam" id="PF13782">
    <property type="entry name" value="SpoVAB"/>
    <property type="match status" value="1"/>
</dbReference>
<dbReference type="AlphaFoldDB" id="A0A173X5R8"/>
<dbReference type="RefSeq" id="WP_055052569.1">
    <property type="nucleotide sequence ID" value="NZ_CYZA01000001.1"/>
</dbReference>
<evidence type="ECO:0000313" key="3">
    <source>
        <dbReference type="Proteomes" id="UP000095447"/>
    </source>
</evidence>
<name>A0A173X5R8_9FIRM</name>
<feature type="transmembrane region" description="Helical" evidence="1">
    <location>
        <begin position="71"/>
        <end position="93"/>
    </location>
</feature>
<feature type="transmembrane region" description="Helical" evidence="1">
    <location>
        <begin position="114"/>
        <end position="134"/>
    </location>
</feature>
<organism evidence="2 3">
    <name type="scientific">Blautia obeum</name>
    <dbReference type="NCBI Taxonomy" id="40520"/>
    <lineage>
        <taxon>Bacteria</taxon>
        <taxon>Bacillati</taxon>
        <taxon>Bacillota</taxon>
        <taxon>Clostridia</taxon>
        <taxon>Lachnospirales</taxon>
        <taxon>Lachnospiraceae</taxon>
        <taxon>Blautia</taxon>
    </lineage>
</organism>
<dbReference type="EMBL" id="CYZA01000001">
    <property type="protein sequence ID" value="CUN46670.1"/>
    <property type="molecule type" value="Genomic_DNA"/>
</dbReference>
<dbReference type="InterPro" id="IPR020144">
    <property type="entry name" value="SpoVAB"/>
</dbReference>
<proteinExistence type="predicted"/>
<sequence length="139" mass="15557">MLEQIFLGFTGLCSGFIIAGGLTGLMIGLSIIPRYAGITHTADHILLYEDITFWGTELGNLFFLFHWNIRFGIPFLILYGLFSGIFLGGWIMALAEMADIFPIFARRSRFQRGLSFTILCIAAGKTVGALIYYYNGWLP</sequence>
<keyword evidence="1" id="KW-0472">Membrane</keyword>
<evidence type="ECO:0000256" key="1">
    <source>
        <dbReference type="SAM" id="Phobius"/>
    </source>
</evidence>
<dbReference type="Proteomes" id="UP000095447">
    <property type="component" value="Unassembled WGS sequence"/>
</dbReference>
<reference evidence="2 3" key="1">
    <citation type="submission" date="2015-09" db="EMBL/GenBank/DDBJ databases">
        <authorList>
            <consortium name="Pathogen Informatics"/>
        </authorList>
    </citation>
    <scope>NUCLEOTIDE SEQUENCE [LARGE SCALE GENOMIC DNA]</scope>
    <source>
        <strain evidence="2 3">2789STDY5608838</strain>
    </source>
</reference>
<keyword evidence="1" id="KW-1133">Transmembrane helix</keyword>
<feature type="transmembrane region" description="Helical" evidence="1">
    <location>
        <begin position="6"/>
        <end position="33"/>
    </location>
</feature>
<keyword evidence="1" id="KW-0812">Transmembrane</keyword>
<accession>A0A173X5R8</accession>
<evidence type="ECO:0008006" key="4">
    <source>
        <dbReference type="Google" id="ProtNLM"/>
    </source>
</evidence>
<evidence type="ECO:0000313" key="2">
    <source>
        <dbReference type="EMBL" id="CUN46670.1"/>
    </source>
</evidence>